<dbReference type="GO" id="GO:0005777">
    <property type="term" value="C:peroxisome"/>
    <property type="evidence" value="ECO:0007669"/>
    <property type="project" value="InterPro"/>
</dbReference>
<protein>
    <recommendedName>
        <fullName evidence="3">NYN domain-containing protein</fullName>
    </recommendedName>
</protein>
<name>A0A8S9SGX1_BRACR</name>
<proteinExistence type="predicted"/>
<evidence type="ECO:0008006" key="3">
    <source>
        <dbReference type="Google" id="ProtNLM"/>
    </source>
</evidence>
<dbReference type="EMBL" id="QGKX02000004">
    <property type="protein sequence ID" value="KAF3601012.1"/>
    <property type="molecule type" value="Genomic_DNA"/>
</dbReference>
<dbReference type="PANTHER" id="PTHR14379">
    <property type="entry name" value="LIMKAIN B LKAP"/>
    <property type="match status" value="1"/>
</dbReference>
<reference evidence="1" key="1">
    <citation type="submission" date="2019-12" db="EMBL/GenBank/DDBJ databases">
        <title>Genome sequencing and annotation of Brassica cretica.</title>
        <authorList>
            <person name="Studholme D.J."/>
            <person name="Sarris P."/>
        </authorList>
    </citation>
    <scope>NUCLEOTIDE SEQUENCE</scope>
    <source>
        <strain evidence="1">PFS-109/04</strain>
        <tissue evidence="1">Leaf</tissue>
    </source>
</reference>
<dbReference type="Proteomes" id="UP000712600">
    <property type="component" value="Unassembled WGS sequence"/>
</dbReference>
<comment type="caution">
    <text evidence="1">The sequence shown here is derived from an EMBL/GenBank/DDBJ whole genome shotgun (WGS) entry which is preliminary data.</text>
</comment>
<evidence type="ECO:0000313" key="2">
    <source>
        <dbReference type="Proteomes" id="UP000712600"/>
    </source>
</evidence>
<accession>A0A8S9SGX1</accession>
<gene>
    <name evidence="1" type="ORF">F2Q69_00038219</name>
</gene>
<sequence>MELMRNSFYMWRRGLFHFTKKLWTLDENGGPQGGYKWARIVIFWDIENCKVPSDCKAAHVREKILRSLWDLGLDTLNTTVKQASDESINRRIGRWMAVTPGHVTLLLITGDKDFALTLRKVERAGYNTILAYDHGNKSQLLEYVGHYQFTWRGLLQLF</sequence>
<organism evidence="1 2">
    <name type="scientific">Brassica cretica</name>
    <name type="common">Mustard</name>
    <dbReference type="NCBI Taxonomy" id="69181"/>
    <lineage>
        <taxon>Eukaryota</taxon>
        <taxon>Viridiplantae</taxon>
        <taxon>Streptophyta</taxon>
        <taxon>Embryophyta</taxon>
        <taxon>Tracheophyta</taxon>
        <taxon>Spermatophyta</taxon>
        <taxon>Magnoliopsida</taxon>
        <taxon>eudicotyledons</taxon>
        <taxon>Gunneridae</taxon>
        <taxon>Pentapetalae</taxon>
        <taxon>rosids</taxon>
        <taxon>malvids</taxon>
        <taxon>Brassicales</taxon>
        <taxon>Brassicaceae</taxon>
        <taxon>Brassiceae</taxon>
        <taxon>Brassica</taxon>
    </lineage>
</organism>
<evidence type="ECO:0000313" key="1">
    <source>
        <dbReference type="EMBL" id="KAF3601012.1"/>
    </source>
</evidence>
<dbReference type="InterPro" id="IPR024768">
    <property type="entry name" value="Marf1"/>
</dbReference>
<dbReference type="GO" id="GO:0010468">
    <property type="term" value="P:regulation of gene expression"/>
    <property type="evidence" value="ECO:0007669"/>
    <property type="project" value="InterPro"/>
</dbReference>
<dbReference type="PANTHER" id="PTHR14379:SF86">
    <property type="entry name" value="EMB|CAB71880.1"/>
    <property type="match status" value="1"/>
</dbReference>
<dbReference type="AlphaFoldDB" id="A0A8S9SGX1"/>